<feature type="domain" description="Dynamin N-terminal" evidence="3">
    <location>
        <begin position="221"/>
        <end position="483"/>
    </location>
</feature>
<proteinExistence type="predicted"/>
<evidence type="ECO:0000313" key="6">
    <source>
        <dbReference type="Proteomes" id="UP000184383"/>
    </source>
</evidence>
<dbReference type="SUPFAM" id="SSF52540">
    <property type="entry name" value="P-loop containing nucleoside triphosphate hydrolases"/>
    <property type="match status" value="1"/>
</dbReference>
<feature type="compositionally biased region" description="Acidic residues" evidence="2">
    <location>
        <begin position="135"/>
        <end position="150"/>
    </location>
</feature>
<accession>A0A1L9RDH8</accession>
<dbReference type="PANTHER" id="PTHR36681:SF3">
    <property type="entry name" value="NUCLEAR GTPASE, GERMINAL CENTER-ASSOCIATED, TANDEM DUPLICATE 3"/>
    <property type="match status" value="1"/>
</dbReference>
<feature type="compositionally biased region" description="Polar residues" evidence="2">
    <location>
        <begin position="36"/>
        <end position="49"/>
    </location>
</feature>
<dbReference type="Proteomes" id="UP000184383">
    <property type="component" value="Unassembled WGS sequence"/>
</dbReference>
<evidence type="ECO:0000256" key="2">
    <source>
        <dbReference type="SAM" id="MobiDB-lite"/>
    </source>
</evidence>
<sequence length="965" mass="109790">MRQEQPFPFTFTFRSSYSPESSFSPPVPSVEVVDNDTASSTRGVRTPSESDADDGDPGSNLERILQALELENSPRLLPGTPATPRSNNPAESMALSPAASPFPSTYRAMFDATPEPAARHSSRAFGDGSSQDNDAMSDVDSDGSDSDESSLYDVRHERLPRAKIYNADLQAALGEVKQHLTGFRQEMRQCPLANDPSSNLASLYEKVRALDELECPETRTVGFIGDSGVGKSRLINSLLDIDLARSSGDGAACTSVVTEFRNVDALHPNRYTIEVDYMNTDEVKELLEELLQSFRMYHTDSFREVTTPEEQQRVRDLSTRAWSSLSSMFRDQPELTVEFLANENNGALPNILDRLHQWSASSFRRRPGGTALSYSISPMSLEECRTHLDMLTMDPHEEGEVAIWPFIKLIKVYLRSPILRTGLVLADLPGFRDLNFARVRATERYLKHSCDEVFLVTTISRCITDQSIQETKRRCHKDQPFRIVCTRSEEVEPNEMIRTHRDLAAQIETLQNRVKSLNKRLGRLRRGTVGGNELLQLSENVANAELELDRFLIESRNRKVTDKLTRDHKGVRVFCVSNKLYSKHRESGLRDADTYIELSGIRQLRRYCQLVPAEAQFRFTATFLQHRVPALVGSIRQWALAGSDQVDAERARALQQSLQEIESMFRERFLLPGSEFRTFRQRFEEQFNDNISHTTQERRIRWKNSAVEASQDWAGLHHTTYAAFCRRYGTHSTQAAGYRCWNDELLEAMRNDIEQEWESTKAWVRVQAHSLRGIVRRTFREAVERLNDQLALAPIALGNLIDNMGAWEATIMVNIQRSLESLLEGLSKMIRDALYGHDSSYIARQMRPVYGRCNGESGSGSDVRRKRHMHVHVTTSDIFTQVITDLEADRLPFVHEMHETRKQMMNEEVGNITSDFRAFHADEGNVPEGAQFPEIRDALFNKAERAQSTLDRVHLIINGLEDGER</sequence>
<feature type="domain" description="DUF7605" evidence="4">
    <location>
        <begin position="698"/>
        <end position="879"/>
    </location>
</feature>
<dbReference type="STRING" id="1073089.A0A1L9RDH8"/>
<dbReference type="Pfam" id="PF00350">
    <property type="entry name" value="Dynamin_N"/>
    <property type="match status" value="1"/>
</dbReference>
<dbReference type="Pfam" id="PF24564">
    <property type="entry name" value="DUF7605"/>
    <property type="match status" value="1"/>
</dbReference>
<dbReference type="InterPro" id="IPR027417">
    <property type="entry name" value="P-loop_NTPase"/>
</dbReference>
<evidence type="ECO:0000259" key="3">
    <source>
        <dbReference type="Pfam" id="PF00350"/>
    </source>
</evidence>
<dbReference type="EMBL" id="KV878214">
    <property type="protein sequence ID" value="OJJ32938.1"/>
    <property type="molecule type" value="Genomic_DNA"/>
</dbReference>
<dbReference type="Gene3D" id="3.40.50.300">
    <property type="entry name" value="P-loop containing nucleotide triphosphate hydrolases"/>
    <property type="match status" value="2"/>
</dbReference>
<feature type="coiled-coil region" evidence="1">
    <location>
        <begin position="500"/>
        <end position="554"/>
    </location>
</feature>
<evidence type="ECO:0000313" key="5">
    <source>
        <dbReference type="EMBL" id="OJJ32938.1"/>
    </source>
</evidence>
<protein>
    <recommendedName>
        <fullName evidence="7">G domain-containing protein</fullName>
    </recommendedName>
</protein>
<dbReference type="PANTHER" id="PTHR36681">
    <property type="entry name" value="NUCLEAR GTPASE, GERMINAL CENTER-ASSOCIATED, TANDEM DUPLICATE 3"/>
    <property type="match status" value="1"/>
</dbReference>
<dbReference type="RefSeq" id="XP_040686615.1">
    <property type="nucleotide sequence ID" value="XM_040835919.1"/>
</dbReference>
<organism evidence="5 6">
    <name type="scientific">Aspergillus wentii DTO 134E9</name>
    <dbReference type="NCBI Taxonomy" id="1073089"/>
    <lineage>
        <taxon>Eukaryota</taxon>
        <taxon>Fungi</taxon>
        <taxon>Dikarya</taxon>
        <taxon>Ascomycota</taxon>
        <taxon>Pezizomycotina</taxon>
        <taxon>Eurotiomycetes</taxon>
        <taxon>Eurotiomycetidae</taxon>
        <taxon>Eurotiales</taxon>
        <taxon>Aspergillaceae</taxon>
        <taxon>Aspergillus</taxon>
        <taxon>Aspergillus subgen. Cremei</taxon>
    </lineage>
</organism>
<name>A0A1L9RDH8_ASPWE</name>
<feature type="region of interest" description="Disordered" evidence="2">
    <location>
        <begin position="114"/>
        <end position="154"/>
    </location>
</feature>
<dbReference type="VEuPathDB" id="FungiDB:ASPWEDRAFT_42968"/>
<keyword evidence="1" id="KW-0175">Coiled coil</keyword>
<feature type="region of interest" description="Disordered" evidence="2">
    <location>
        <begin position="1"/>
        <end position="99"/>
    </location>
</feature>
<dbReference type="InterPro" id="IPR056024">
    <property type="entry name" value="DUF7605"/>
</dbReference>
<gene>
    <name evidence="5" type="ORF">ASPWEDRAFT_42968</name>
</gene>
<dbReference type="AlphaFoldDB" id="A0A1L9RDH8"/>
<evidence type="ECO:0000259" key="4">
    <source>
        <dbReference type="Pfam" id="PF24564"/>
    </source>
</evidence>
<feature type="compositionally biased region" description="Low complexity" evidence="2">
    <location>
        <begin position="15"/>
        <end position="32"/>
    </location>
</feature>
<dbReference type="OrthoDB" id="3598281at2759"/>
<dbReference type="InterPro" id="IPR045063">
    <property type="entry name" value="Dynamin_N"/>
</dbReference>
<reference evidence="6" key="1">
    <citation type="journal article" date="2017" name="Genome Biol.">
        <title>Comparative genomics reveals high biological diversity and specific adaptations in the industrially and medically important fungal genus Aspergillus.</title>
        <authorList>
            <person name="de Vries R.P."/>
            <person name="Riley R."/>
            <person name="Wiebenga A."/>
            <person name="Aguilar-Osorio G."/>
            <person name="Amillis S."/>
            <person name="Uchima C.A."/>
            <person name="Anderluh G."/>
            <person name="Asadollahi M."/>
            <person name="Askin M."/>
            <person name="Barry K."/>
            <person name="Battaglia E."/>
            <person name="Bayram O."/>
            <person name="Benocci T."/>
            <person name="Braus-Stromeyer S.A."/>
            <person name="Caldana C."/>
            <person name="Canovas D."/>
            <person name="Cerqueira G.C."/>
            <person name="Chen F."/>
            <person name="Chen W."/>
            <person name="Choi C."/>
            <person name="Clum A."/>
            <person name="Dos Santos R.A."/>
            <person name="Damasio A.R."/>
            <person name="Diallinas G."/>
            <person name="Emri T."/>
            <person name="Fekete E."/>
            <person name="Flipphi M."/>
            <person name="Freyberg S."/>
            <person name="Gallo A."/>
            <person name="Gournas C."/>
            <person name="Habgood R."/>
            <person name="Hainaut M."/>
            <person name="Harispe M.L."/>
            <person name="Henrissat B."/>
            <person name="Hilden K.S."/>
            <person name="Hope R."/>
            <person name="Hossain A."/>
            <person name="Karabika E."/>
            <person name="Karaffa L."/>
            <person name="Karanyi Z."/>
            <person name="Krasevec N."/>
            <person name="Kuo A."/>
            <person name="Kusch H."/>
            <person name="LaButti K."/>
            <person name="Lagendijk E.L."/>
            <person name="Lapidus A."/>
            <person name="Levasseur A."/>
            <person name="Lindquist E."/>
            <person name="Lipzen A."/>
            <person name="Logrieco A.F."/>
            <person name="MacCabe A."/>
            <person name="Maekelae M.R."/>
            <person name="Malavazi I."/>
            <person name="Melin P."/>
            <person name="Meyer V."/>
            <person name="Mielnichuk N."/>
            <person name="Miskei M."/>
            <person name="Molnar A.P."/>
            <person name="Mule G."/>
            <person name="Ngan C.Y."/>
            <person name="Orejas M."/>
            <person name="Orosz E."/>
            <person name="Ouedraogo J.P."/>
            <person name="Overkamp K.M."/>
            <person name="Park H.-S."/>
            <person name="Perrone G."/>
            <person name="Piumi F."/>
            <person name="Punt P.J."/>
            <person name="Ram A.F."/>
            <person name="Ramon A."/>
            <person name="Rauscher S."/>
            <person name="Record E."/>
            <person name="Riano-Pachon D.M."/>
            <person name="Robert V."/>
            <person name="Roehrig J."/>
            <person name="Ruller R."/>
            <person name="Salamov A."/>
            <person name="Salih N.S."/>
            <person name="Samson R.A."/>
            <person name="Sandor E."/>
            <person name="Sanguinetti M."/>
            <person name="Schuetze T."/>
            <person name="Sepcic K."/>
            <person name="Shelest E."/>
            <person name="Sherlock G."/>
            <person name="Sophianopoulou V."/>
            <person name="Squina F.M."/>
            <person name="Sun H."/>
            <person name="Susca A."/>
            <person name="Todd R.B."/>
            <person name="Tsang A."/>
            <person name="Unkles S.E."/>
            <person name="van de Wiele N."/>
            <person name="van Rossen-Uffink D."/>
            <person name="Oliveira J.V."/>
            <person name="Vesth T.C."/>
            <person name="Visser J."/>
            <person name="Yu J.-H."/>
            <person name="Zhou M."/>
            <person name="Andersen M.R."/>
            <person name="Archer D.B."/>
            <person name="Baker S.E."/>
            <person name="Benoit I."/>
            <person name="Brakhage A.A."/>
            <person name="Braus G.H."/>
            <person name="Fischer R."/>
            <person name="Frisvad J.C."/>
            <person name="Goldman G.H."/>
            <person name="Houbraken J."/>
            <person name="Oakley B."/>
            <person name="Pocsi I."/>
            <person name="Scazzocchio C."/>
            <person name="Seiboth B."/>
            <person name="vanKuyk P.A."/>
            <person name="Wortman J."/>
            <person name="Dyer P.S."/>
            <person name="Grigoriev I.V."/>
        </authorList>
    </citation>
    <scope>NUCLEOTIDE SEQUENCE [LARGE SCALE GENOMIC DNA]</scope>
    <source>
        <strain evidence="6">DTO 134E9</strain>
    </source>
</reference>
<keyword evidence="6" id="KW-1185">Reference proteome</keyword>
<evidence type="ECO:0008006" key="7">
    <source>
        <dbReference type="Google" id="ProtNLM"/>
    </source>
</evidence>
<dbReference type="GeneID" id="63751767"/>
<evidence type="ECO:0000256" key="1">
    <source>
        <dbReference type="SAM" id="Coils"/>
    </source>
</evidence>